<keyword evidence="2" id="KW-1185">Reference proteome</keyword>
<dbReference type="Pfam" id="PF12073">
    <property type="entry name" value="DUF3553"/>
    <property type="match status" value="1"/>
</dbReference>
<accession>A0A2S3W5W0</accession>
<evidence type="ECO:0000313" key="2">
    <source>
        <dbReference type="Proteomes" id="UP000237344"/>
    </source>
</evidence>
<reference evidence="1 2" key="1">
    <citation type="submission" date="2018-01" db="EMBL/GenBank/DDBJ databases">
        <title>Draft Genome Sequence of Komagataeibacter maltaceti LMG 1529, a Vinegar Producing Acetic Acid Bacterium Isolated from Malt Vinegar Brewery Acetifiers.</title>
        <authorList>
            <person name="Zhang Q."/>
            <person name="Hollensteiner J."/>
            <person name="Poehlein A."/>
            <person name="Daniel R."/>
        </authorList>
    </citation>
    <scope>NUCLEOTIDE SEQUENCE [LARGE SCALE GENOMIC DNA]</scope>
    <source>
        <strain evidence="1 2">LMG 1529</strain>
    </source>
</reference>
<dbReference type="Proteomes" id="UP000237344">
    <property type="component" value="Unassembled WGS sequence"/>
</dbReference>
<dbReference type="InterPro" id="IPR021938">
    <property type="entry name" value="DUF3553"/>
</dbReference>
<proteinExistence type="predicted"/>
<protein>
    <submittedName>
        <fullName evidence="1">Uncharacterized protein</fullName>
    </submittedName>
</protein>
<evidence type="ECO:0000313" key="1">
    <source>
        <dbReference type="EMBL" id="POF64261.1"/>
    </source>
</evidence>
<dbReference type="AlphaFoldDB" id="A0A2S3W5W0"/>
<organism evidence="1 2">
    <name type="scientific">Novacetimonas maltaceti</name>
    <dbReference type="NCBI Taxonomy" id="1203393"/>
    <lineage>
        <taxon>Bacteria</taxon>
        <taxon>Pseudomonadati</taxon>
        <taxon>Pseudomonadota</taxon>
        <taxon>Alphaproteobacteria</taxon>
        <taxon>Acetobacterales</taxon>
        <taxon>Acetobacteraceae</taxon>
        <taxon>Novacetimonas</taxon>
    </lineage>
</organism>
<sequence length="35" mass="3725">MGQVQSATGRRVVVMFPHAGKVAIDAMVIQLTVVD</sequence>
<comment type="caution">
    <text evidence="1">The sequence shown here is derived from an EMBL/GenBank/DDBJ whole genome shotgun (WGS) entry which is preliminary data.</text>
</comment>
<dbReference type="EMBL" id="POTC01000001">
    <property type="protein sequence ID" value="POF64261.1"/>
    <property type="molecule type" value="Genomic_DNA"/>
</dbReference>
<name>A0A2S3W5W0_9PROT</name>
<gene>
    <name evidence="1" type="ORF">KMAL_01550</name>
</gene>